<name>A0ABT1X775_9PROT</name>
<sequence length="342" mass="36430">MRPFTYEQPGATPEALHAAAGHAAPPGEGRIRAPAQYLAGGTNLLDLMKIGVAHPAALINIGALRAEHGRIEADAGGLTLGALARMAEAQEHPAILRDYPVIAQTLQLAANQQLRNMASLGGNVLQRTRCNYFRDPSWRACNKRDPGTGCAALEGNNRHLAVLGVSEHCIAHYPGDFANALAALGADVSILAVDGTARRIPFEELHRLPGDTPHIETVLQPGELITAFHVPAGPWTRRSLYVKVRDRESFAFAIASAAVALHIEGGEVREARIGLGGLAAKPWRAREAEAALRGRPLTEKTAEEAAEAAFRGAVTHSENGFKPELGRRTLVRALLQAAAMEA</sequence>
<feature type="domain" description="FAD-binding PCMH-type" evidence="3">
    <location>
        <begin position="1"/>
        <end position="235"/>
    </location>
</feature>
<dbReference type="Proteomes" id="UP001524642">
    <property type="component" value="Unassembled WGS sequence"/>
</dbReference>
<keyword evidence="1" id="KW-0285">Flavoprotein</keyword>
<dbReference type="Gene3D" id="3.30.390.50">
    <property type="entry name" value="CO dehydrogenase flavoprotein, C-terminal domain"/>
    <property type="match status" value="1"/>
</dbReference>
<dbReference type="Gene3D" id="3.30.43.10">
    <property type="entry name" value="Uridine Diphospho-n-acetylenolpyruvylglucosamine Reductase, domain 2"/>
    <property type="match status" value="1"/>
</dbReference>
<dbReference type="SUPFAM" id="SSF56176">
    <property type="entry name" value="FAD-binding/transporter-associated domain-like"/>
    <property type="match status" value="1"/>
</dbReference>
<comment type="caution">
    <text evidence="4">The sequence shown here is derived from an EMBL/GenBank/DDBJ whole genome shotgun (WGS) entry which is preliminary data.</text>
</comment>
<dbReference type="InterPro" id="IPR036683">
    <property type="entry name" value="CO_DH_flav_C_dom_sf"/>
</dbReference>
<dbReference type="InterPro" id="IPR016167">
    <property type="entry name" value="FAD-bd_PCMH_sub1"/>
</dbReference>
<dbReference type="PANTHER" id="PTHR42659:SF1">
    <property type="entry name" value="OXIDOREDUCTASE"/>
    <property type="match status" value="1"/>
</dbReference>
<dbReference type="InterPro" id="IPR051312">
    <property type="entry name" value="Diverse_Substr_Oxidored"/>
</dbReference>
<evidence type="ECO:0000256" key="1">
    <source>
        <dbReference type="ARBA" id="ARBA00022630"/>
    </source>
</evidence>
<accession>A0ABT1X775</accession>
<keyword evidence="2" id="KW-0274">FAD</keyword>
<protein>
    <submittedName>
        <fullName evidence="4">FAD binding domain-containing protein</fullName>
    </submittedName>
</protein>
<evidence type="ECO:0000256" key="2">
    <source>
        <dbReference type="ARBA" id="ARBA00022827"/>
    </source>
</evidence>
<reference evidence="4 5" key="1">
    <citation type="submission" date="2022-06" db="EMBL/GenBank/DDBJ databases">
        <title>Roseomonas CN29.</title>
        <authorList>
            <person name="Cheng Y."/>
            <person name="He X."/>
        </authorList>
    </citation>
    <scope>NUCLEOTIDE SEQUENCE [LARGE SCALE GENOMIC DNA]</scope>
    <source>
        <strain evidence="4 5">CN29</strain>
    </source>
</reference>
<dbReference type="Gene3D" id="3.30.465.10">
    <property type="match status" value="2"/>
</dbReference>
<dbReference type="Pfam" id="PF00941">
    <property type="entry name" value="FAD_binding_5"/>
    <property type="match status" value="1"/>
</dbReference>
<dbReference type="PANTHER" id="PTHR42659">
    <property type="entry name" value="XANTHINE DEHYDROGENASE SUBUNIT C-RELATED"/>
    <property type="match status" value="1"/>
</dbReference>
<gene>
    <name evidence="4" type="ORF">NRP21_16185</name>
</gene>
<organism evidence="4 5">
    <name type="scientific">Roseomonas populi</name>
    <dbReference type="NCBI Taxonomy" id="3121582"/>
    <lineage>
        <taxon>Bacteria</taxon>
        <taxon>Pseudomonadati</taxon>
        <taxon>Pseudomonadota</taxon>
        <taxon>Alphaproteobacteria</taxon>
        <taxon>Acetobacterales</taxon>
        <taxon>Roseomonadaceae</taxon>
        <taxon>Roseomonas</taxon>
    </lineage>
</organism>
<evidence type="ECO:0000313" key="5">
    <source>
        <dbReference type="Proteomes" id="UP001524642"/>
    </source>
</evidence>
<dbReference type="RefSeq" id="WP_257717258.1">
    <property type="nucleotide sequence ID" value="NZ_JANJOU010000013.1"/>
</dbReference>
<keyword evidence="5" id="KW-1185">Reference proteome</keyword>
<proteinExistence type="predicted"/>
<dbReference type="InterPro" id="IPR016169">
    <property type="entry name" value="FAD-bd_PCMH_sub2"/>
</dbReference>
<dbReference type="EMBL" id="JANJOU010000013">
    <property type="protein sequence ID" value="MCR0983596.1"/>
    <property type="molecule type" value="Genomic_DNA"/>
</dbReference>
<dbReference type="InterPro" id="IPR036318">
    <property type="entry name" value="FAD-bd_PCMH-like_sf"/>
</dbReference>
<dbReference type="InterPro" id="IPR002346">
    <property type="entry name" value="Mopterin_DH_FAD-bd"/>
</dbReference>
<dbReference type="InterPro" id="IPR005107">
    <property type="entry name" value="CO_DH_flav_C"/>
</dbReference>
<dbReference type="Pfam" id="PF03450">
    <property type="entry name" value="CO_deh_flav_C"/>
    <property type="match status" value="1"/>
</dbReference>
<dbReference type="PROSITE" id="PS51387">
    <property type="entry name" value="FAD_PCMH"/>
    <property type="match status" value="1"/>
</dbReference>
<dbReference type="SUPFAM" id="SSF55447">
    <property type="entry name" value="CO dehydrogenase flavoprotein C-terminal domain-like"/>
    <property type="match status" value="1"/>
</dbReference>
<evidence type="ECO:0000313" key="4">
    <source>
        <dbReference type="EMBL" id="MCR0983596.1"/>
    </source>
</evidence>
<evidence type="ECO:0000259" key="3">
    <source>
        <dbReference type="PROSITE" id="PS51387"/>
    </source>
</evidence>
<dbReference type="InterPro" id="IPR016166">
    <property type="entry name" value="FAD-bd_PCMH"/>
</dbReference>
<dbReference type="SMART" id="SM01092">
    <property type="entry name" value="CO_deh_flav_C"/>
    <property type="match status" value="1"/>
</dbReference>